<dbReference type="GO" id="GO:0004473">
    <property type="term" value="F:malate dehydrogenase (decarboxylating) (NADP+) activity"/>
    <property type="evidence" value="ECO:0007669"/>
    <property type="project" value="UniProtKB-EC"/>
</dbReference>
<dbReference type="GO" id="GO:0006108">
    <property type="term" value="P:malate metabolic process"/>
    <property type="evidence" value="ECO:0007669"/>
    <property type="project" value="TreeGrafter"/>
</dbReference>
<dbReference type="PANTHER" id="PTHR23406:SF90">
    <property type="entry name" value="MALIC ENZYME-RELATED"/>
    <property type="match status" value="1"/>
</dbReference>
<dbReference type="SUPFAM" id="SSF53223">
    <property type="entry name" value="Aminoacid dehydrogenase-like, N-terminal domain"/>
    <property type="match status" value="1"/>
</dbReference>
<evidence type="ECO:0000256" key="2">
    <source>
        <dbReference type="ARBA" id="ARBA00008785"/>
    </source>
</evidence>
<evidence type="ECO:0000256" key="8">
    <source>
        <dbReference type="RuleBase" id="RU003427"/>
    </source>
</evidence>
<dbReference type="OrthoDB" id="3314528at2"/>
<evidence type="ECO:0000256" key="7">
    <source>
        <dbReference type="PIRSR" id="PIRSR000106-3"/>
    </source>
</evidence>
<keyword evidence="4 12" id="KW-0560">Oxidoreductase</keyword>
<feature type="binding site" evidence="6">
    <location>
        <position position="419"/>
    </location>
    <ligand>
        <name>(S)-malate</name>
        <dbReference type="ChEBI" id="CHEBI:15589"/>
    </ligand>
</feature>
<dbReference type="SMART" id="SM01274">
    <property type="entry name" value="malic"/>
    <property type="match status" value="1"/>
</dbReference>
<evidence type="ECO:0000313" key="12">
    <source>
        <dbReference type="EMBL" id="CUS05891.1"/>
    </source>
</evidence>
<dbReference type="InterPro" id="IPR001891">
    <property type="entry name" value="Malic_OxRdtase"/>
</dbReference>
<evidence type="ECO:0000259" key="11">
    <source>
        <dbReference type="SMART" id="SM01274"/>
    </source>
</evidence>
<keyword evidence="3 7" id="KW-0479">Metal-binding</keyword>
<evidence type="ECO:0000259" key="10">
    <source>
        <dbReference type="SMART" id="SM00919"/>
    </source>
</evidence>
<feature type="binding site" evidence="7">
    <location>
        <position position="250"/>
    </location>
    <ligand>
        <name>a divalent metal cation</name>
        <dbReference type="ChEBI" id="CHEBI:60240"/>
    </ligand>
</feature>
<dbReference type="EC" id="1.1.1.40" evidence="12"/>
<dbReference type="NCBIfam" id="NF010052">
    <property type="entry name" value="PRK13529.1"/>
    <property type="match status" value="1"/>
</dbReference>
<dbReference type="InterPro" id="IPR046346">
    <property type="entry name" value="Aminoacid_DH-like_N_sf"/>
</dbReference>
<dbReference type="GO" id="GO:0051287">
    <property type="term" value="F:NAD binding"/>
    <property type="evidence" value="ECO:0007669"/>
    <property type="project" value="InterPro"/>
</dbReference>
<dbReference type="GO" id="GO:0046872">
    <property type="term" value="F:metal ion binding"/>
    <property type="evidence" value="ECO:0007669"/>
    <property type="project" value="UniProtKB-KW"/>
</dbReference>
<feature type="binding site" evidence="7">
    <location>
        <position position="274"/>
    </location>
    <ligand>
        <name>a divalent metal cation</name>
        <dbReference type="ChEBI" id="CHEBI:60240"/>
    </ligand>
</feature>
<comment type="similarity">
    <text evidence="2 8">Belongs to the malic enzymes family.</text>
</comment>
<feature type="active site" description="Proton donor" evidence="5">
    <location>
        <position position="108"/>
    </location>
</feature>
<feature type="domain" description="Malic enzyme NAD-binding" evidence="10">
    <location>
        <begin position="275"/>
        <end position="532"/>
    </location>
</feature>
<evidence type="ECO:0000256" key="3">
    <source>
        <dbReference type="ARBA" id="ARBA00022723"/>
    </source>
</evidence>
<dbReference type="InterPro" id="IPR012301">
    <property type="entry name" value="Malic_N_dom"/>
</dbReference>
<evidence type="ECO:0000256" key="9">
    <source>
        <dbReference type="SAM" id="MobiDB-lite"/>
    </source>
</evidence>
<dbReference type="FunFam" id="3.40.50.10380:FF:000004">
    <property type="entry name" value="Malic enzyme"/>
    <property type="match status" value="1"/>
</dbReference>
<dbReference type="PIRSF" id="PIRSF000106">
    <property type="entry name" value="ME"/>
    <property type="match status" value="1"/>
</dbReference>
<feature type="binding site" evidence="6">
    <location>
        <position position="463"/>
    </location>
    <ligand>
        <name>(S)-malate</name>
        <dbReference type="ChEBI" id="CHEBI:15589"/>
    </ligand>
</feature>
<dbReference type="SUPFAM" id="SSF51735">
    <property type="entry name" value="NAD(P)-binding Rossmann-fold domains"/>
    <property type="match status" value="1"/>
</dbReference>
<dbReference type="InterPro" id="IPR036291">
    <property type="entry name" value="NAD(P)-bd_dom_sf"/>
</dbReference>
<dbReference type="Pfam" id="PF03949">
    <property type="entry name" value="Malic_M"/>
    <property type="match status" value="1"/>
</dbReference>
<dbReference type="KEGG" id="pbf:CFX0092_B0357"/>
<feature type="region of interest" description="Disordered" evidence="9">
    <location>
        <begin position="1"/>
        <end position="21"/>
    </location>
</feature>
<dbReference type="Proteomes" id="UP000215027">
    <property type="component" value="Chromosome II"/>
</dbReference>
<gene>
    <name evidence="12" type="primary">mae</name>
    <name evidence="12" type="ORF">CFX0092_B0357</name>
</gene>
<feature type="binding site" evidence="7">
    <location>
        <position position="251"/>
    </location>
    <ligand>
        <name>a divalent metal cation</name>
        <dbReference type="ChEBI" id="CHEBI:60240"/>
    </ligand>
</feature>
<evidence type="ECO:0000313" key="13">
    <source>
        <dbReference type="Proteomes" id="UP000215027"/>
    </source>
</evidence>
<evidence type="ECO:0000256" key="4">
    <source>
        <dbReference type="ARBA" id="ARBA00023002"/>
    </source>
</evidence>
<comment type="cofactor">
    <cofactor evidence="7">
        <name>Mg(2+)</name>
        <dbReference type="ChEBI" id="CHEBI:18420"/>
    </cofactor>
    <cofactor evidence="7">
        <name>Mn(2+)</name>
        <dbReference type="ChEBI" id="CHEBI:29035"/>
    </cofactor>
    <text evidence="7">Divalent metal cations. Prefers magnesium or manganese.</text>
</comment>
<dbReference type="InterPro" id="IPR012302">
    <property type="entry name" value="Malic_NAD-bd"/>
</dbReference>
<evidence type="ECO:0000256" key="1">
    <source>
        <dbReference type="ARBA" id="ARBA00001936"/>
    </source>
</evidence>
<sequence>MNTLPPSADETAENSQPMPQGVALLHNPLYNRGTGFTAAEREAFGLRGLLPPRVLSIEEHAARILENLRKKPTDLEKYVYLIDTEDRNETLFYRILIDNMEEMMPIVYTPTVGQACQQYGHIFRRPRGLFLSADDRGHIAELLANWPNDDIRVIVVTDGERILGLGDQGANGMGIPVGKLSLYTACAGIPPSTTLPIMLDVGTENETFLNDPLYIGLPQRRLRGAEYDAFIEEFMVAVTERFPHVLVQFEDFANIHAFHLLQRYRDRFRVFNDDIQGTAAVTLAGLFAALRLIAVEGGPRRRLGDQRLLFLGAGEAGVGIADLVVSAMVEEGLTADEARGRCWFVDSRGLVVQSRDDLQAHKLPYAHDHPPLADLAAAVEELRPTALIGVSGQPRTFTRAIIERMAHYNERPIIFALSNPTSKSECTAEEAYTFTGGRAIFASGSPFPSFKLYGKTYYPGQGNNAYIFPGVGLGVVVSGARHVTDEMFQAAARTLAEQVTEADMAAGRIYPTLSRIREVSAAIATAVAAIAYRAGLATQPEPADLPAHIQDFMYKPDYRPLV</sequence>
<organism evidence="12 13">
    <name type="scientific">Candidatus Promineifilum breve</name>
    <dbReference type="NCBI Taxonomy" id="1806508"/>
    <lineage>
        <taxon>Bacteria</taxon>
        <taxon>Bacillati</taxon>
        <taxon>Chloroflexota</taxon>
        <taxon>Ardenticatenia</taxon>
        <taxon>Candidatus Promineifilales</taxon>
        <taxon>Candidatus Promineifilaceae</taxon>
        <taxon>Candidatus Promineifilum</taxon>
    </lineage>
</organism>
<accession>A0A160T673</accession>
<dbReference type="Gene3D" id="3.40.50.10380">
    <property type="entry name" value="Malic enzyme, N-terminal domain"/>
    <property type="match status" value="1"/>
</dbReference>
<dbReference type="EMBL" id="LN890656">
    <property type="protein sequence ID" value="CUS05891.1"/>
    <property type="molecule type" value="Genomic_DNA"/>
</dbReference>
<dbReference type="Pfam" id="PF00390">
    <property type="entry name" value="malic"/>
    <property type="match status" value="1"/>
</dbReference>
<dbReference type="PROSITE" id="PS00331">
    <property type="entry name" value="MALIC_ENZYMES"/>
    <property type="match status" value="1"/>
</dbReference>
<dbReference type="SMART" id="SM00919">
    <property type="entry name" value="Malic_M"/>
    <property type="match status" value="1"/>
</dbReference>
<evidence type="ECO:0000256" key="5">
    <source>
        <dbReference type="PIRSR" id="PIRSR000106-1"/>
    </source>
</evidence>
<keyword evidence="13" id="KW-1185">Reference proteome</keyword>
<proteinExistence type="inferred from homology"/>
<dbReference type="CDD" id="cd05312">
    <property type="entry name" value="NAD_bind_1_malic_enz"/>
    <property type="match status" value="1"/>
</dbReference>
<dbReference type="InterPro" id="IPR037062">
    <property type="entry name" value="Malic_N_dom_sf"/>
</dbReference>
<dbReference type="AlphaFoldDB" id="A0A160T673"/>
<dbReference type="PRINTS" id="PR00072">
    <property type="entry name" value="MALOXRDTASE"/>
</dbReference>
<name>A0A160T673_9CHLR</name>
<dbReference type="FunFam" id="3.40.50.720:FF:000060">
    <property type="entry name" value="Malic enzyme"/>
    <property type="match status" value="1"/>
</dbReference>
<feature type="active site" description="Proton acceptor" evidence="5">
    <location>
        <position position="179"/>
    </location>
</feature>
<reference evidence="12" key="1">
    <citation type="submission" date="2016-01" db="EMBL/GenBank/DDBJ databases">
        <authorList>
            <person name="Mcilroy J.S."/>
            <person name="Karst M S."/>
            <person name="Albertsen M."/>
        </authorList>
    </citation>
    <scope>NUCLEOTIDE SEQUENCE</scope>
    <source>
        <strain evidence="12">Cfx-K</strain>
    </source>
</reference>
<protein>
    <submittedName>
        <fullName evidence="12">Malate dehydrogenase</fullName>
        <ecNumber evidence="12">1.1.1.40</ecNumber>
    </submittedName>
</protein>
<comment type="cofactor">
    <cofactor evidence="1">
        <name>Mn(2+)</name>
        <dbReference type="ChEBI" id="CHEBI:29035"/>
    </cofactor>
</comment>
<feature type="binding site" evidence="6">
    <location>
        <position position="161"/>
    </location>
    <ligand>
        <name>(S)-malate</name>
        <dbReference type="ChEBI" id="CHEBI:15589"/>
    </ligand>
</feature>
<dbReference type="Gene3D" id="3.40.50.720">
    <property type="entry name" value="NAD(P)-binding Rossmann-like Domain"/>
    <property type="match status" value="1"/>
</dbReference>
<feature type="domain" description="Malic enzyme N-terminal" evidence="11">
    <location>
        <begin position="85"/>
        <end position="265"/>
    </location>
</feature>
<evidence type="ECO:0000256" key="6">
    <source>
        <dbReference type="PIRSR" id="PIRSR000106-2"/>
    </source>
</evidence>
<dbReference type="InterPro" id="IPR015884">
    <property type="entry name" value="Malic_enzyme_CS"/>
</dbReference>
<dbReference type="RefSeq" id="WP_095045241.1">
    <property type="nucleotide sequence ID" value="NZ_LN890656.1"/>
</dbReference>
<dbReference type="PANTHER" id="PTHR23406">
    <property type="entry name" value="MALIC ENZYME-RELATED"/>
    <property type="match status" value="1"/>
</dbReference>